<dbReference type="Proteomes" id="UP000533637">
    <property type="component" value="Unassembled WGS sequence"/>
</dbReference>
<name>A0ABR6KM86_9BACT</name>
<evidence type="ECO:0000313" key="1">
    <source>
        <dbReference type="EMBL" id="MBB4621928.1"/>
    </source>
</evidence>
<dbReference type="PROSITE" id="PS51257">
    <property type="entry name" value="PROKAR_LIPOPROTEIN"/>
    <property type="match status" value="1"/>
</dbReference>
<reference evidence="1 2" key="1">
    <citation type="submission" date="2020-08" db="EMBL/GenBank/DDBJ databases">
        <title>Genomic Encyclopedia of Type Strains, Phase IV (KMG-IV): sequencing the most valuable type-strain genomes for metagenomic binning, comparative biology and taxonomic classification.</title>
        <authorList>
            <person name="Goeker M."/>
        </authorList>
    </citation>
    <scope>NUCLEOTIDE SEQUENCE [LARGE SCALE GENOMIC DNA]</scope>
    <source>
        <strain evidence="1 2">DSM 102983</strain>
    </source>
</reference>
<protein>
    <recommendedName>
        <fullName evidence="3">Alpha-galactosidase</fullName>
    </recommendedName>
</protein>
<accession>A0ABR6KM86</accession>
<evidence type="ECO:0008006" key="3">
    <source>
        <dbReference type="Google" id="ProtNLM"/>
    </source>
</evidence>
<evidence type="ECO:0000313" key="2">
    <source>
        <dbReference type="Proteomes" id="UP000533637"/>
    </source>
</evidence>
<dbReference type="RefSeq" id="WP_183670259.1">
    <property type="nucleotide sequence ID" value="NZ_BMPB01000001.1"/>
</dbReference>
<keyword evidence="2" id="KW-1185">Reference proteome</keyword>
<gene>
    <name evidence="1" type="ORF">GGQ57_001825</name>
</gene>
<comment type="caution">
    <text evidence="1">The sequence shown here is derived from an EMBL/GenBank/DDBJ whole genome shotgun (WGS) entry which is preliminary data.</text>
</comment>
<organism evidence="1 2">
    <name type="scientific">Parabacteroides faecis</name>
    <dbReference type="NCBI Taxonomy" id="1217282"/>
    <lineage>
        <taxon>Bacteria</taxon>
        <taxon>Pseudomonadati</taxon>
        <taxon>Bacteroidota</taxon>
        <taxon>Bacteroidia</taxon>
        <taxon>Bacteroidales</taxon>
        <taxon>Tannerellaceae</taxon>
        <taxon>Parabacteroides</taxon>
    </lineage>
</organism>
<proteinExistence type="predicted"/>
<dbReference type="EMBL" id="JACHOC010000003">
    <property type="protein sequence ID" value="MBB4621928.1"/>
    <property type="molecule type" value="Genomic_DNA"/>
</dbReference>
<sequence>MQKKRLYLSIIFLLSCLATLKAGELFRFTTKYMILSVNDKGYIESLKSKSGKEYIPEKHMPAFVNLYQNDRLIHPEAASYDESEAEMILSYPNGSVAKVRIDRKEEYLRMELLSVSPANGVDNVVWGPYNTTISKTLGEIISVVRDDEFAIGIMALDDNTTSGLPCNGDMYQSSYIIHSPDPKKYPLPDSLQEGQRFRIGGDGNNDIAFYSHPEDYYRFILGNGATLEPEFGTSIALHARDRSLPQTILYPHFNDFPAIKAPRHLIVDTIPVDYVGSSIAFYGCPDDKGLKVIEQIVLNEGLPYVTRDGIWVKDPASFRTDIAWWGAHDSLLSYASQLGIKAIQDEGLGEYYVNPADRWAGKKVTLNGQKVDISEYTRQLNMEGIAYGLHTLTEFVQPHSSDVQPIPNPGLCTVLRTRIERSVNARDTLICVADTSYLNEHGGWDDNGTNVLRLGKELITYKGVTTRKPYILTGVKRGAYKTEATSHMAGEELVKLQINCYHGFIPGIRLQDEYADFYAKWLIDGGMNYIDFDGYESFTYQGHGQYSFKRFMRRMFDSFELLGGGYLRVMGSCVFEGNWHYMSVCNIGGGNHMFNPVTNKWGIEGKDFRYALRSNYFPCTFGIQNFNPEWTVQVIENLQSKAIAWDATYMLGLSEAAVEKCPRKYELFKAFRTWEDARIANVFPASLKEEMQKEENKYHLERLNDKTWKMYRVNAAGKFIKPVILKAK</sequence>